<dbReference type="AlphaFoldDB" id="C0VZ74"/>
<dbReference type="PROSITE" id="PS50901">
    <property type="entry name" value="FTSK"/>
    <property type="match status" value="1"/>
</dbReference>
<dbReference type="InterPro" id="IPR002543">
    <property type="entry name" value="FtsK_dom"/>
</dbReference>
<dbReference type="SUPFAM" id="SSF52540">
    <property type="entry name" value="P-loop containing nucleoside triphosphate hydrolases"/>
    <property type="match status" value="1"/>
</dbReference>
<dbReference type="GO" id="GO:0003677">
    <property type="term" value="F:DNA binding"/>
    <property type="evidence" value="ECO:0007669"/>
    <property type="project" value="InterPro"/>
</dbReference>
<feature type="transmembrane region" description="Helical" evidence="4">
    <location>
        <begin position="41"/>
        <end position="59"/>
    </location>
</feature>
<evidence type="ECO:0000259" key="5">
    <source>
        <dbReference type="PROSITE" id="PS50901"/>
    </source>
</evidence>
<reference evidence="6 7" key="1">
    <citation type="submission" date="2009-01" db="EMBL/GenBank/DDBJ databases">
        <authorList>
            <person name="Qin X."/>
            <person name="Bachman B."/>
            <person name="Battles P."/>
            <person name="Bell A."/>
            <person name="Bess C."/>
            <person name="Bickham C."/>
            <person name="Chaboub L."/>
            <person name="Chen D."/>
            <person name="Coyle M."/>
            <person name="Deiros D.R."/>
            <person name="Dinh H."/>
            <person name="Forbes L."/>
            <person name="Fowler G."/>
            <person name="Francisco L."/>
            <person name="Fu Q."/>
            <person name="Gubbala S."/>
            <person name="Hale W."/>
            <person name="Han Y."/>
            <person name="Hemphill L."/>
            <person name="Highlander S.K."/>
            <person name="Hirani K."/>
            <person name="Hogues M."/>
            <person name="Jackson L."/>
            <person name="Jakkamsetti A."/>
            <person name="Javaid M."/>
            <person name="Jiang H."/>
            <person name="Korchina V."/>
            <person name="Kovar C."/>
            <person name="Lara F."/>
            <person name="Lee S."/>
            <person name="Mata R."/>
            <person name="Mathew T."/>
            <person name="Moen C."/>
            <person name="Morales K."/>
            <person name="Munidasa M."/>
            <person name="Nazareth L."/>
            <person name="Ngo R."/>
            <person name="Nguyen L."/>
            <person name="Okwuonu G."/>
            <person name="Ongeri F."/>
            <person name="Patil S."/>
            <person name="Petrosino J."/>
            <person name="Pham C."/>
            <person name="Pham P."/>
            <person name="Pu L.-L."/>
            <person name="Puazo M."/>
            <person name="Raj R."/>
            <person name="Reid J."/>
            <person name="Rouhana J."/>
            <person name="Saada N."/>
            <person name="Shang Y."/>
            <person name="Simmons D."/>
            <person name="Thornton R."/>
            <person name="Warren J."/>
            <person name="Weissenberger G."/>
            <person name="Zhang J."/>
            <person name="Zhang L."/>
            <person name="Zhou C."/>
            <person name="Zhu D."/>
            <person name="Muzny D."/>
            <person name="Worley K."/>
            <person name="Gibbs R."/>
        </authorList>
    </citation>
    <scope>NUCLEOTIDE SEQUENCE [LARGE SCALE GENOMIC DNA]</scope>
    <source>
        <strain evidence="6 7">DSM 15436</strain>
    </source>
</reference>
<accession>C0VZ74</accession>
<dbReference type="EMBL" id="ACFG01000004">
    <property type="protein sequence ID" value="EEH64727.1"/>
    <property type="molecule type" value="Genomic_DNA"/>
</dbReference>
<dbReference type="HOGENOM" id="CLU_337915_0_0_11"/>
<dbReference type="Pfam" id="PF01580">
    <property type="entry name" value="FtsK_SpoIIIE"/>
    <property type="match status" value="1"/>
</dbReference>
<dbReference type="Gene3D" id="3.40.50.300">
    <property type="entry name" value="P-loop containing nucleotide triphosphate hydrolases"/>
    <property type="match status" value="1"/>
</dbReference>
<dbReference type="STRING" id="525245.HMPREF0044_0464"/>
<evidence type="ECO:0000313" key="6">
    <source>
        <dbReference type="EMBL" id="EEH64727.1"/>
    </source>
</evidence>
<evidence type="ECO:0000313" key="7">
    <source>
        <dbReference type="Proteomes" id="UP000010301"/>
    </source>
</evidence>
<feature type="domain" description="FtsK" evidence="5">
    <location>
        <begin position="277"/>
        <end position="465"/>
    </location>
</feature>
<keyword evidence="4" id="KW-1133">Transmembrane helix</keyword>
<keyword evidence="7" id="KW-1185">Reference proteome</keyword>
<organism evidence="6 7">
    <name type="scientific">Gleimia coleocanis DSM 15436</name>
    <dbReference type="NCBI Taxonomy" id="525245"/>
    <lineage>
        <taxon>Bacteria</taxon>
        <taxon>Bacillati</taxon>
        <taxon>Actinomycetota</taxon>
        <taxon>Actinomycetes</taxon>
        <taxon>Actinomycetales</taxon>
        <taxon>Actinomycetaceae</taxon>
        <taxon>Gleimia</taxon>
    </lineage>
</organism>
<name>C0VZ74_9ACTO</name>
<protein>
    <submittedName>
        <fullName evidence="6">FtsK/SpoIIIE family protein</fullName>
    </submittedName>
</protein>
<evidence type="ECO:0000256" key="3">
    <source>
        <dbReference type="PROSITE-ProRule" id="PRU00289"/>
    </source>
</evidence>
<evidence type="ECO:0000256" key="1">
    <source>
        <dbReference type="ARBA" id="ARBA00022741"/>
    </source>
</evidence>
<evidence type="ECO:0000256" key="4">
    <source>
        <dbReference type="SAM" id="Phobius"/>
    </source>
</evidence>
<keyword evidence="1 3" id="KW-0547">Nucleotide-binding</keyword>
<dbReference type="InterPro" id="IPR027417">
    <property type="entry name" value="P-loop_NTPase"/>
</dbReference>
<feature type="transmembrane region" description="Helical" evidence="4">
    <location>
        <begin position="65"/>
        <end position="83"/>
    </location>
</feature>
<dbReference type="eggNOG" id="COG1674">
    <property type="taxonomic scope" value="Bacteria"/>
</dbReference>
<keyword evidence="4" id="KW-0812">Transmembrane</keyword>
<dbReference type="InterPro" id="IPR050206">
    <property type="entry name" value="FtsK/SpoIIIE/SftA"/>
</dbReference>
<dbReference type="PANTHER" id="PTHR22683">
    <property type="entry name" value="SPORULATION PROTEIN RELATED"/>
    <property type="match status" value="1"/>
</dbReference>
<feature type="binding site" evidence="3">
    <location>
        <begin position="295"/>
        <end position="302"/>
    </location>
    <ligand>
        <name>ATP</name>
        <dbReference type="ChEBI" id="CHEBI:30616"/>
    </ligand>
</feature>
<evidence type="ECO:0000256" key="2">
    <source>
        <dbReference type="ARBA" id="ARBA00022840"/>
    </source>
</evidence>
<gene>
    <name evidence="6" type="ORF">HMPREF0044_0464</name>
</gene>
<dbReference type="PANTHER" id="PTHR22683:SF1">
    <property type="entry name" value="TYPE VII SECRETION SYSTEM PROTEIN ESSC"/>
    <property type="match status" value="1"/>
</dbReference>
<dbReference type="CDD" id="cd01127">
    <property type="entry name" value="TrwB_TraG_TraD_VirD4"/>
    <property type="match status" value="1"/>
</dbReference>
<keyword evidence="2 3" id="KW-0067">ATP-binding</keyword>
<keyword evidence="4" id="KW-0472">Membrane</keyword>
<sequence length="842" mass="91885">MLKIGDNYWQLSTPDESFKLTEADFACAEASRRTFLNRRSWFFIFPLVSITMLLSRWLPLNLLKYLGMILVTTGVFMALRWWFVKQQVGKFSPAYIPHLPVVVGSKQVPAEVSFTLPDAVRVRWCKTFNVAWFTQGPGSACRLPAGLVEVEGTDLESHCLTLGLLTLLKLKQAGLTASLTVRKSGDVQVKSGEQTWLFSAGAGLEIVDLRLRLALAPVLRGAALNQVKRHYVGIALIQETLDLEALDRLVAVSEEKLLPDSPRVGGLRVPVGIDTEGNPLWIDLVTQGPHALITGTTGSGKSVALRTWLQQLCRYYTAQQLRLVLFDYKGGATLQGLQNYPHTEGLVTDLEAGLTQRILLGLAAELKSRERDLLRAGFADLAEWEEADADTAPPRILCVVDEFRVMQQTHAQDLETLLDLAGRGRSLGMHLVLATQSAGGVIPAQLRANVSLRIAFRTATLADSLDVLGSAQAFEVSEPGVSFISVAGQPELSRGRWAITSSTAQVEYGRKKAPTLWQPSLGEAFESGRLSIPVDDADCFLGWVDLPQQRDFMPLVWKTGVLVVAAEGTVRERLLQQCGASACISLDEADISLWWVLLNNARILGIPVLIADLYGFVQRVDAEFGLGSGRELWDEVIRGGQRVLVGVAPGELNLCKGVDKVLLRLGVSTGKSLGLSREILKGLELLPVLTANSEAFVEAIVLRWEGLETLAGAVTLTVGLQAGSAKRNSSAELVDIAEGDLLAVCRQKVSTTELLIYTDNISESTEIALLRAAGMVVRVESPKPAGMECADIKQNACCITGYTRLLAGQLQWLKLPKYLKLLLVADRGVWLKNGGMWLRYTG</sequence>
<dbReference type="Proteomes" id="UP000010301">
    <property type="component" value="Unassembled WGS sequence"/>
</dbReference>
<dbReference type="GO" id="GO:0005524">
    <property type="term" value="F:ATP binding"/>
    <property type="evidence" value="ECO:0007669"/>
    <property type="project" value="UniProtKB-UniRule"/>
</dbReference>
<comment type="caution">
    <text evidence="6">The sequence shown here is derived from an EMBL/GenBank/DDBJ whole genome shotgun (WGS) entry which is preliminary data.</text>
</comment>
<proteinExistence type="predicted"/>